<gene>
    <name evidence="1" type="ORF">CCM_03175</name>
</gene>
<dbReference type="SUPFAM" id="SSF47616">
    <property type="entry name" value="GST C-terminal domain-like"/>
    <property type="match status" value="1"/>
</dbReference>
<dbReference type="InterPro" id="IPR036282">
    <property type="entry name" value="Glutathione-S-Trfase_C_sf"/>
</dbReference>
<dbReference type="eggNOG" id="ENOG502SMRJ">
    <property type="taxonomic scope" value="Eukaryota"/>
</dbReference>
<dbReference type="OrthoDB" id="412788at2759"/>
<dbReference type="AlphaFoldDB" id="G3J975"/>
<dbReference type="InterPro" id="IPR036249">
    <property type="entry name" value="Thioredoxin-like_sf"/>
</dbReference>
<dbReference type="Proteomes" id="UP000001610">
    <property type="component" value="Unassembled WGS sequence"/>
</dbReference>
<sequence length="295" mass="32938">MGEKSPVVIVNMRARPNICDLSIEWGLNAEADYTLHYFTFSLYSLMVQFALGLGRRLNSDNAPQVQLKFVNLPAQENLGEEYLTRVNSKGQVPTLTSALLPSGLSDSHQIAKWLCDKQPELVPAAHKETIDGLMEKLYKFHLKALSIQPEAAANGLPNVAAAMLENASISETHRRALEIKSIFHDTLHSRTIEAEHIEQVERHVSALMAELASIIEEHRTEDSRWIFGRQPTILDAYASALMIRLLDNGRRELLPATVQAYAEAVQASEEWHQVTQGRRTVYEGSMGPASDVDVK</sequence>
<dbReference type="Gene3D" id="1.20.1050.10">
    <property type="match status" value="1"/>
</dbReference>
<keyword evidence="2" id="KW-1185">Reference proteome</keyword>
<dbReference type="SUPFAM" id="SSF52833">
    <property type="entry name" value="Thioredoxin-like"/>
    <property type="match status" value="1"/>
</dbReference>
<accession>G3J975</accession>
<proteinExistence type="predicted"/>
<dbReference type="VEuPathDB" id="FungiDB:CCM_03175"/>
<organism evidence="1 2">
    <name type="scientific">Cordyceps militaris (strain CM01)</name>
    <name type="common">Caterpillar fungus</name>
    <dbReference type="NCBI Taxonomy" id="983644"/>
    <lineage>
        <taxon>Eukaryota</taxon>
        <taxon>Fungi</taxon>
        <taxon>Dikarya</taxon>
        <taxon>Ascomycota</taxon>
        <taxon>Pezizomycotina</taxon>
        <taxon>Sordariomycetes</taxon>
        <taxon>Hypocreomycetidae</taxon>
        <taxon>Hypocreales</taxon>
        <taxon>Cordycipitaceae</taxon>
        <taxon>Cordyceps</taxon>
    </lineage>
</organism>
<dbReference type="HOGENOM" id="CLU_088985_0_0_1"/>
<dbReference type="EMBL" id="JH126400">
    <property type="protein sequence ID" value="EGX94904.1"/>
    <property type="molecule type" value="Genomic_DNA"/>
</dbReference>
<evidence type="ECO:0000313" key="2">
    <source>
        <dbReference type="Proteomes" id="UP000001610"/>
    </source>
</evidence>
<dbReference type="InParanoid" id="G3J975"/>
<dbReference type="RefSeq" id="XP_006668390.1">
    <property type="nucleotide sequence ID" value="XM_006668327.1"/>
</dbReference>
<dbReference type="OMA" id="SLYSMMA"/>
<evidence type="ECO:0000313" key="1">
    <source>
        <dbReference type="EMBL" id="EGX94904.1"/>
    </source>
</evidence>
<dbReference type="Gene3D" id="3.40.30.10">
    <property type="entry name" value="Glutaredoxin"/>
    <property type="match status" value="1"/>
</dbReference>
<protein>
    <submittedName>
        <fullName evidence="1">Thioredoxin-like protein</fullName>
    </submittedName>
</protein>
<dbReference type="KEGG" id="cmt:CCM_03175"/>
<dbReference type="GeneID" id="18165202"/>
<reference evidence="1 2" key="1">
    <citation type="journal article" date="2011" name="Genome Biol.">
        <title>Genome sequence of the insect pathogenic fungus Cordyceps militaris, a valued traditional Chinese medicine.</title>
        <authorList>
            <person name="Zheng P."/>
            <person name="Xia Y."/>
            <person name="Xiao G."/>
            <person name="Xiong C."/>
            <person name="Hu X."/>
            <person name="Zhang S."/>
            <person name="Zheng H."/>
            <person name="Huang Y."/>
            <person name="Zhou Y."/>
            <person name="Wang S."/>
            <person name="Zhao G.P."/>
            <person name="Liu X."/>
            <person name="St Leger R.J."/>
            <person name="Wang C."/>
        </authorList>
    </citation>
    <scope>NUCLEOTIDE SEQUENCE [LARGE SCALE GENOMIC DNA]</scope>
    <source>
        <strain evidence="1 2">CM01</strain>
    </source>
</reference>
<name>G3J975_CORMM</name>